<dbReference type="EMBL" id="KN832002">
    <property type="protein sequence ID" value="KIN99718.1"/>
    <property type="molecule type" value="Genomic_DNA"/>
</dbReference>
<organism evidence="1 2">
    <name type="scientific">Pisolithus tinctorius Marx 270</name>
    <dbReference type="NCBI Taxonomy" id="870435"/>
    <lineage>
        <taxon>Eukaryota</taxon>
        <taxon>Fungi</taxon>
        <taxon>Dikarya</taxon>
        <taxon>Basidiomycota</taxon>
        <taxon>Agaricomycotina</taxon>
        <taxon>Agaricomycetes</taxon>
        <taxon>Agaricomycetidae</taxon>
        <taxon>Boletales</taxon>
        <taxon>Sclerodermatineae</taxon>
        <taxon>Pisolithaceae</taxon>
        <taxon>Pisolithus</taxon>
    </lineage>
</organism>
<evidence type="ECO:0000313" key="1">
    <source>
        <dbReference type="EMBL" id="KIN99718.1"/>
    </source>
</evidence>
<sequence length="86" mass="9808">MSSSDASLRLAVASDPLPSTLLQKTPFRFANVEHKEVHITQYPRSRSIELLDIHVVNSRPSRRQQLPFFRETHVKEGLSGNLRLTV</sequence>
<evidence type="ECO:0000313" key="2">
    <source>
        <dbReference type="Proteomes" id="UP000054217"/>
    </source>
</evidence>
<proteinExistence type="predicted"/>
<dbReference type="AlphaFoldDB" id="A0A0C3NWZ6"/>
<reference evidence="2" key="2">
    <citation type="submission" date="2015-01" db="EMBL/GenBank/DDBJ databases">
        <title>Evolutionary Origins and Diversification of the Mycorrhizal Mutualists.</title>
        <authorList>
            <consortium name="DOE Joint Genome Institute"/>
            <consortium name="Mycorrhizal Genomics Consortium"/>
            <person name="Kohler A."/>
            <person name="Kuo A."/>
            <person name="Nagy L.G."/>
            <person name="Floudas D."/>
            <person name="Copeland A."/>
            <person name="Barry K.W."/>
            <person name="Cichocki N."/>
            <person name="Veneault-Fourrey C."/>
            <person name="LaButti K."/>
            <person name="Lindquist E.A."/>
            <person name="Lipzen A."/>
            <person name="Lundell T."/>
            <person name="Morin E."/>
            <person name="Murat C."/>
            <person name="Riley R."/>
            <person name="Ohm R."/>
            <person name="Sun H."/>
            <person name="Tunlid A."/>
            <person name="Henrissat B."/>
            <person name="Grigoriev I.V."/>
            <person name="Hibbett D.S."/>
            <person name="Martin F."/>
        </authorList>
    </citation>
    <scope>NUCLEOTIDE SEQUENCE [LARGE SCALE GENOMIC DNA]</scope>
    <source>
        <strain evidence="2">Marx 270</strain>
    </source>
</reference>
<dbReference type="Proteomes" id="UP000054217">
    <property type="component" value="Unassembled WGS sequence"/>
</dbReference>
<accession>A0A0C3NWZ6</accession>
<reference evidence="1 2" key="1">
    <citation type="submission" date="2014-04" db="EMBL/GenBank/DDBJ databases">
        <authorList>
            <consortium name="DOE Joint Genome Institute"/>
            <person name="Kuo A."/>
            <person name="Kohler A."/>
            <person name="Costa M.D."/>
            <person name="Nagy L.G."/>
            <person name="Floudas D."/>
            <person name="Copeland A."/>
            <person name="Barry K.W."/>
            <person name="Cichocki N."/>
            <person name="Veneault-Fourrey C."/>
            <person name="LaButti K."/>
            <person name="Lindquist E.A."/>
            <person name="Lipzen A."/>
            <person name="Lundell T."/>
            <person name="Morin E."/>
            <person name="Murat C."/>
            <person name="Sun H."/>
            <person name="Tunlid A."/>
            <person name="Henrissat B."/>
            <person name="Grigoriev I.V."/>
            <person name="Hibbett D.S."/>
            <person name="Martin F."/>
            <person name="Nordberg H.P."/>
            <person name="Cantor M.N."/>
            <person name="Hua S.X."/>
        </authorList>
    </citation>
    <scope>NUCLEOTIDE SEQUENCE [LARGE SCALE GENOMIC DNA]</scope>
    <source>
        <strain evidence="1 2">Marx 270</strain>
    </source>
</reference>
<gene>
    <name evidence="1" type="ORF">M404DRAFT_1004443</name>
</gene>
<protein>
    <submittedName>
        <fullName evidence="1">Uncharacterized protein</fullName>
    </submittedName>
</protein>
<dbReference type="InParanoid" id="A0A0C3NWZ6"/>
<name>A0A0C3NWZ6_PISTI</name>
<keyword evidence="2" id="KW-1185">Reference proteome</keyword>
<dbReference type="HOGENOM" id="CLU_2498774_0_0_1"/>